<name>A0ABZ3A1G1_9MICC</name>
<organism evidence="2 3">
    <name type="scientific">Arthrobacter citreus</name>
    <dbReference type="NCBI Taxonomy" id="1670"/>
    <lineage>
        <taxon>Bacteria</taxon>
        <taxon>Bacillati</taxon>
        <taxon>Actinomycetota</taxon>
        <taxon>Actinomycetes</taxon>
        <taxon>Micrococcales</taxon>
        <taxon>Micrococcaceae</taxon>
        <taxon>Arthrobacter</taxon>
    </lineage>
</organism>
<evidence type="ECO:0008006" key="4">
    <source>
        <dbReference type="Google" id="ProtNLM"/>
    </source>
</evidence>
<dbReference type="EMBL" id="CP151657">
    <property type="protein sequence ID" value="WZP17390.1"/>
    <property type="molecule type" value="Genomic_DNA"/>
</dbReference>
<keyword evidence="3" id="KW-1185">Reference proteome</keyword>
<evidence type="ECO:0000313" key="3">
    <source>
        <dbReference type="Proteomes" id="UP001448858"/>
    </source>
</evidence>
<keyword evidence="1" id="KW-1133">Transmembrane helix</keyword>
<evidence type="ECO:0000256" key="1">
    <source>
        <dbReference type="SAM" id="Phobius"/>
    </source>
</evidence>
<feature type="transmembrane region" description="Helical" evidence="1">
    <location>
        <begin position="97"/>
        <end position="121"/>
    </location>
</feature>
<dbReference type="RefSeq" id="WP_342024987.1">
    <property type="nucleotide sequence ID" value="NZ_CP151657.1"/>
</dbReference>
<dbReference type="Proteomes" id="UP001448858">
    <property type="component" value="Chromosome"/>
</dbReference>
<accession>A0ABZ3A1G1</accession>
<keyword evidence="1" id="KW-0812">Transmembrane</keyword>
<sequence>MSVISEFQAHFDPELVGWGSGSSWLSAAVIAGVIGAVVGFGAGLVSFLGAATGLLLLAGKPHRGRPGLSVGAAAGLGAGMSATLAAFLLLPHLGSNLAVLLIGVGFVLVCGTSAAFLATYISGYVNRRTRFDQSSS</sequence>
<gene>
    <name evidence="2" type="ORF">AAE021_07490</name>
</gene>
<feature type="transmembrane region" description="Helical" evidence="1">
    <location>
        <begin position="24"/>
        <end position="57"/>
    </location>
</feature>
<feature type="transmembrane region" description="Helical" evidence="1">
    <location>
        <begin position="69"/>
        <end position="91"/>
    </location>
</feature>
<protein>
    <recommendedName>
        <fullName evidence="4">DUF5518 domain-containing protein</fullName>
    </recommendedName>
</protein>
<reference evidence="2 3" key="1">
    <citation type="submission" date="2024-04" db="EMBL/GenBank/DDBJ databases">
        <title>Arthrobacter sp. from Plains bison fecal sample.</title>
        <authorList>
            <person name="Ruzzini A."/>
        </authorList>
    </citation>
    <scope>NUCLEOTIDE SEQUENCE [LARGE SCALE GENOMIC DNA]</scope>
    <source>
        <strain evidence="2 3">EINP1</strain>
    </source>
</reference>
<proteinExistence type="predicted"/>
<keyword evidence="1" id="KW-0472">Membrane</keyword>
<evidence type="ECO:0000313" key="2">
    <source>
        <dbReference type="EMBL" id="WZP17390.1"/>
    </source>
</evidence>